<reference evidence="2" key="2">
    <citation type="submission" date="2015-01" db="EMBL/GenBank/DDBJ databases">
        <title>Evolutionary Origins and Diversification of the Mycorrhizal Mutualists.</title>
        <authorList>
            <consortium name="DOE Joint Genome Institute"/>
            <consortium name="Mycorrhizal Genomics Consortium"/>
            <person name="Kohler A."/>
            <person name="Kuo A."/>
            <person name="Nagy L.G."/>
            <person name="Floudas D."/>
            <person name="Copeland A."/>
            <person name="Barry K.W."/>
            <person name="Cichocki N."/>
            <person name="Veneault-Fourrey C."/>
            <person name="LaButti K."/>
            <person name="Lindquist E.A."/>
            <person name="Lipzen A."/>
            <person name="Lundell T."/>
            <person name="Morin E."/>
            <person name="Murat C."/>
            <person name="Riley R."/>
            <person name="Ohm R."/>
            <person name="Sun H."/>
            <person name="Tunlid A."/>
            <person name="Henrissat B."/>
            <person name="Grigoriev I.V."/>
            <person name="Hibbett D.S."/>
            <person name="Martin F."/>
        </authorList>
    </citation>
    <scope>NUCLEOTIDE SEQUENCE [LARGE SCALE GENOMIC DNA]</scope>
    <source>
        <strain evidence="2">Foug A</strain>
    </source>
</reference>
<dbReference type="STRING" id="1036808.A0A0C3EDI8"/>
<name>A0A0C3EDI8_9AGAM</name>
<dbReference type="Proteomes" id="UP000053989">
    <property type="component" value="Unassembled WGS sequence"/>
</dbReference>
<dbReference type="InParanoid" id="A0A0C3EDI8"/>
<keyword evidence="2" id="KW-1185">Reference proteome</keyword>
<reference evidence="1 2" key="1">
    <citation type="submission" date="2014-04" db="EMBL/GenBank/DDBJ databases">
        <authorList>
            <consortium name="DOE Joint Genome Institute"/>
            <person name="Kuo A."/>
            <person name="Kohler A."/>
            <person name="Nagy L.G."/>
            <person name="Floudas D."/>
            <person name="Copeland A."/>
            <person name="Barry K.W."/>
            <person name="Cichocki N."/>
            <person name="Veneault-Fourrey C."/>
            <person name="LaButti K."/>
            <person name="Lindquist E.A."/>
            <person name="Lipzen A."/>
            <person name="Lundell T."/>
            <person name="Morin E."/>
            <person name="Murat C."/>
            <person name="Sun H."/>
            <person name="Tunlid A."/>
            <person name="Henrissat B."/>
            <person name="Grigoriev I.V."/>
            <person name="Hibbett D.S."/>
            <person name="Martin F."/>
            <person name="Nordberg H.P."/>
            <person name="Cantor M.N."/>
            <person name="Hua S.X."/>
        </authorList>
    </citation>
    <scope>NUCLEOTIDE SEQUENCE [LARGE SCALE GENOMIC DNA]</scope>
    <source>
        <strain evidence="1 2">Foug A</strain>
    </source>
</reference>
<gene>
    <name evidence="1" type="ORF">SCLCIDRAFT_1206895</name>
</gene>
<evidence type="ECO:0000313" key="1">
    <source>
        <dbReference type="EMBL" id="KIM70730.1"/>
    </source>
</evidence>
<sequence>MGVFGHELKRSVLHIRVHGFSFTGRPKRIIQYSNNDDMHAYVASGKQLPGAMARTFHTRRNPPTLEVRPVPVGT</sequence>
<proteinExistence type="predicted"/>
<dbReference type="HOGENOM" id="CLU_2689230_0_0_1"/>
<protein>
    <submittedName>
        <fullName evidence="1">Uncharacterized protein</fullName>
    </submittedName>
</protein>
<organism evidence="1 2">
    <name type="scientific">Scleroderma citrinum Foug A</name>
    <dbReference type="NCBI Taxonomy" id="1036808"/>
    <lineage>
        <taxon>Eukaryota</taxon>
        <taxon>Fungi</taxon>
        <taxon>Dikarya</taxon>
        <taxon>Basidiomycota</taxon>
        <taxon>Agaricomycotina</taxon>
        <taxon>Agaricomycetes</taxon>
        <taxon>Agaricomycetidae</taxon>
        <taxon>Boletales</taxon>
        <taxon>Sclerodermatineae</taxon>
        <taxon>Sclerodermataceae</taxon>
        <taxon>Scleroderma</taxon>
    </lineage>
</organism>
<dbReference type="EMBL" id="KN822004">
    <property type="protein sequence ID" value="KIM70730.1"/>
    <property type="molecule type" value="Genomic_DNA"/>
</dbReference>
<dbReference type="OrthoDB" id="10255576at2759"/>
<dbReference type="AlphaFoldDB" id="A0A0C3EDI8"/>
<accession>A0A0C3EDI8</accession>
<evidence type="ECO:0000313" key="2">
    <source>
        <dbReference type="Proteomes" id="UP000053989"/>
    </source>
</evidence>